<dbReference type="Gene3D" id="1.10.10.2910">
    <property type="match status" value="1"/>
</dbReference>
<dbReference type="PANTHER" id="PTHR43236">
    <property type="entry name" value="ANTITOXIN HIGA1"/>
    <property type="match status" value="1"/>
</dbReference>
<keyword evidence="3" id="KW-1185">Reference proteome</keyword>
<proteinExistence type="predicted"/>
<accession>Q0BRY3</accession>
<evidence type="ECO:0000259" key="1">
    <source>
        <dbReference type="Pfam" id="PF06114"/>
    </source>
</evidence>
<dbReference type="AlphaFoldDB" id="Q0BRY3"/>
<feature type="domain" description="IrrE N-terminal-like" evidence="1">
    <location>
        <begin position="61"/>
        <end position="163"/>
    </location>
</feature>
<reference evidence="2 3" key="1">
    <citation type="journal article" date="2007" name="J. Bacteriol.">
        <title>Genome sequence analysis of the emerging human pathogenic acetic acid bacterium Granulibacter bethesdensis.</title>
        <authorList>
            <person name="Greenberg D.E."/>
            <person name="Porcella S.F."/>
            <person name="Zelazny A.M."/>
            <person name="Virtaneva K."/>
            <person name="Sturdevant D.E."/>
            <person name="Kupko J.J.III."/>
            <person name="Barbian K.D."/>
            <person name="Babar A."/>
            <person name="Dorward D.W."/>
            <person name="Holland S.M."/>
        </authorList>
    </citation>
    <scope>NUCLEOTIDE SEQUENCE [LARGE SCALE GENOMIC DNA]</scope>
    <source>
        <strain evidence="3">ATCC BAA-1260 / CGDNIH1</strain>
    </source>
</reference>
<dbReference type="Proteomes" id="UP000001963">
    <property type="component" value="Chromosome"/>
</dbReference>
<gene>
    <name evidence="2" type="ordered locus">GbCGDNIH1_1521</name>
</gene>
<organism evidence="2 3">
    <name type="scientific">Granulibacter bethesdensis (strain ATCC BAA-1260 / CGDNIH1)</name>
    <dbReference type="NCBI Taxonomy" id="391165"/>
    <lineage>
        <taxon>Bacteria</taxon>
        <taxon>Pseudomonadati</taxon>
        <taxon>Pseudomonadota</taxon>
        <taxon>Alphaproteobacteria</taxon>
        <taxon>Acetobacterales</taxon>
        <taxon>Acetobacteraceae</taxon>
        <taxon>Granulibacter</taxon>
    </lineage>
</organism>
<name>Q0BRY3_GRABC</name>
<sequence>MPSREWLSLPREIREAIEAHQFEAPVKIGAVAREMELEMKSATLAPGISGEIRPNGVQQGRFVVRINRHDPSRRQRFTAAHELAHYLLHRDHIGSGIEDDVLYRSSLSDRREAEANRLAADILMPEELVQEMLETARTLKIENPVEYLADQFEVSEAAMKIRLGIS</sequence>
<dbReference type="InterPro" id="IPR052345">
    <property type="entry name" value="Rad_response_metalloprotease"/>
</dbReference>
<dbReference type="HOGENOM" id="CLU_084682_2_0_5"/>
<dbReference type="Pfam" id="PF06114">
    <property type="entry name" value="Peptidase_M78"/>
    <property type="match status" value="1"/>
</dbReference>
<dbReference type="RefSeq" id="WP_011632223.1">
    <property type="nucleotide sequence ID" value="NC_008343.2"/>
</dbReference>
<dbReference type="InterPro" id="IPR010359">
    <property type="entry name" value="IrrE_HExxH"/>
</dbReference>
<dbReference type="EMBL" id="CP000394">
    <property type="protein sequence ID" value="ABI62419.1"/>
    <property type="molecule type" value="Genomic_DNA"/>
</dbReference>
<evidence type="ECO:0000313" key="3">
    <source>
        <dbReference type="Proteomes" id="UP000001963"/>
    </source>
</evidence>
<evidence type="ECO:0000313" key="2">
    <source>
        <dbReference type="EMBL" id="ABI62419.1"/>
    </source>
</evidence>
<protein>
    <recommendedName>
        <fullName evidence="1">IrrE N-terminal-like domain-containing protein</fullName>
    </recommendedName>
</protein>
<dbReference type="PANTHER" id="PTHR43236:SF2">
    <property type="entry name" value="BLL0069 PROTEIN"/>
    <property type="match status" value="1"/>
</dbReference>
<dbReference type="eggNOG" id="COG2856">
    <property type="taxonomic scope" value="Bacteria"/>
</dbReference>
<dbReference type="KEGG" id="gbe:GbCGDNIH1_1521"/>